<evidence type="ECO:0000313" key="5">
    <source>
        <dbReference type="EMBL" id="MVN21082.1"/>
    </source>
</evidence>
<dbReference type="PANTHER" id="PTHR14021">
    <property type="entry name" value="IRON-SULFUR CLUSTER CO-CHAPERONE PROTEIN HSCB"/>
    <property type="match status" value="1"/>
</dbReference>
<keyword evidence="6" id="KW-1185">Reference proteome</keyword>
<name>A0A7K1SUR4_9SPHI</name>
<evidence type="ECO:0000313" key="6">
    <source>
        <dbReference type="Proteomes" id="UP000462014"/>
    </source>
</evidence>
<dbReference type="PROSITE" id="PS50076">
    <property type="entry name" value="DNAJ_2"/>
    <property type="match status" value="1"/>
</dbReference>
<dbReference type="Gene3D" id="1.20.1280.20">
    <property type="entry name" value="HscB, C-terminal domain"/>
    <property type="match status" value="1"/>
</dbReference>
<sequence length="173" mass="20102">MDYFEFYGLPESFELDAAQLKKKFYELSKKYHPDFYTAESAEKQEEVLQLSTLNNKAYQVLSDPNKRVDYILRQHHLLAEGDKYPLAPDFLMEMMELNEQLTDAGDEATFNQIKTSVKEASDALEAELAQQTKGFSSKTKAEQDAALKKVLDIYYRKKYLLRIQESLNTFATR</sequence>
<dbReference type="GO" id="GO:0051087">
    <property type="term" value="F:protein-folding chaperone binding"/>
    <property type="evidence" value="ECO:0007669"/>
    <property type="project" value="InterPro"/>
</dbReference>
<dbReference type="Pfam" id="PF07743">
    <property type="entry name" value="HSCB_C"/>
    <property type="match status" value="1"/>
</dbReference>
<dbReference type="PANTHER" id="PTHR14021:SF15">
    <property type="entry name" value="IRON-SULFUR CLUSTER CO-CHAPERONE PROTEIN HSCB"/>
    <property type="match status" value="1"/>
</dbReference>
<dbReference type="InterPro" id="IPR004640">
    <property type="entry name" value="HscB"/>
</dbReference>
<organism evidence="5 6">
    <name type="scientific">Mucilaginibacter arboris</name>
    <dbReference type="NCBI Taxonomy" id="2682090"/>
    <lineage>
        <taxon>Bacteria</taxon>
        <taxon>Pseudomonadati</taxon>
        <taxon>Bacteroidota</taxon>
        <taxon>Sphingobacteriia</taxon>
        <taxon>Sphingobacteriales</taxon>
        <taxon>Sphingobacteriaceae</taxon>
        <taxon>Mucilaginibacter</taxon>
    </lineage>
</organism>
<dbReference type="GO" id="GO:0001671">
    <property type="term" value="F:ATPase activator activity"/>
    <property type="evidence" value="ECO:0007669"/>
    <property type="project" value="InterPro"/>
</dbReference>
<dbReference type="RefSeq" id="WP_157565121.1">
    <property type="nucleotide sequence ID" value="NZ_WPIK01000004.1"/>
</dbReference>
<dbReference type="EMBL" id="WPIK01000004">
    <property type="protein sequence ID" value="MVN21082.1"/>
    <property type="molecule type" value="Genomic_DNA"/>
</dbReference>
<dbReference type="AlphaFoldDB" id="A0A7K1SUR4"/>
<dbReference type="InterPro" id="IPR036869">
    <property type="entry name" value="J_dom_sf"/>
</dbReference>
<comment type="function">
    <text evidence="3">Co-chaperone involved in the maturation of iron-sulfur cluster-containing proteins. Seems to help targeting proteins to be folded toward HscA.</text>
</comment>
<dbReference type="InterPro" id="IPR001623">
    <property type="entry name" value="DnaJ_domain"/>
</dbReference>
<evidence type="ECO:0000256" key="3">
    <source>
        <dbReference type="ARBA" id="ARBA00025596"/>
    </source>
</evidence>
<dbReference type="GO" id="GO:0051259">
    <property type="term" value="P:protein complex oligomerization"/>
    <property type="evidence" value="ECO:0007669"/>
    <property type="project" value="InterPro"/>
</dbReference>
<evidence type="ECO:0000256" key="2">
    <source>
        <dbReference type="ARBA" id="ARBA00023186"/>
    </source>
</evidence>
<evidence type="ECO:0000259" key="4">
    <source>
        <dbReference type="PROSITE" id="PS50076"/>
    </source>
</evidence>
<dbReference type="Gene3D" id="1.10.287.110">
    <property type="entry name" value="DnaJ domain"/>
    <property type="match status" value="1"/>
</dbReference>
<feature type="domain" description="J" evidence="4">
    <location>
        <begin position="2"/>
        <end position="74"/>
    </location>
</feature>
<dbReference type="CDD" id="cd06257">
    <property type="entry name" value="DnaJ"/>
    <property type="match status" value="1"/>
</dbReference>
<dbReference type="InterPro" id="IPR009073">
    <property type="entry name" value="HscB_oligo_C"/>
</dbReference>
<dbReference type="SUPFAM" id="SSF47144">
    <property type="entry name" value="HSC20 (HSCB), C-terminal oligomerisation domain"/>
    <property type="match status" value="1"/>
</dbReference>
<dbReference type="SMART" id="SM00271">
    <property type="entry name" value="DnaJ"/>
    <property type="match status" value="1"/>
</dbReference>
<evidence type="ECO:0000256" key="1">
    <source>
        <dbReference type="ARBA" id="ARBA00010476"/>
    </source>
</evidence>
<proteinExistence type="inferred from homology"/>
<dbReference type="NCBIfam" id="TIGR00714">
    <property type="entry name" value="hscB"/>
    <property type="match status" value="1"/>
</dbReference>
<keyword evidence="2" id="KW-0143">Chaperone</keyword>
<comment type="similarity">
    <text evidence="1">Belongs to the HscB family.</text>
</comment>
<protein>
    <submittedName>
        <fullName evidence="5">Fe-S protein assembly co-chaperone HscB</fullName>
    </submittedName>
</protein>
<dbReference type="SUPFAM" id="SSF46565">
    <property type="entry name" value="Chaperone J-domain"/>
    <property type="match status" value="1"/>
</dbReference>
<dbReference type="GO" id="GO:0044571">
    <property type="term" value="P:[2Fe-2S] cluster assembly"/>
    <property type="evidence" value="ECO:0007669"/>
    <property type="project" value="InterPro"/>
</dbReference>
<dbReference type="InterPro" id="IPR036386">
    <property type="entry name" value="HscB_C_sf"/>
</dbReference>
<reference evidence="5 6" key="1">
    <citation type="submission" date="2019-12" db="EMBL/GenBank/DDBJ databases">
        <title>Mucilaginibacter sp. HMF7410 genome sequencing and assembly.</title>
        <authorList>
            <person name="Kang H."/>
            <person name="Cha I."/>
            <person name="Kim H."/>
            <person name="Joh K."/>
        </authorList>
    </citation>
    <scope>NUCLEOTIDE SEQUENCE [LARGE SCALE GENOMIC DNA]</scope>
    <source>
        <strain evidence="5 6">HMF7410</strain>
    </source>
</reference>
<dbReference type="Pfam" id="PF00226">
    <property type="entry name" value="DnaJ"/>
    <property type="match status" value="1"/>
</dbReference>
<comment type="caution">
    <text evidence="5">The sequence shown here is derived from an EMBL/GenBank/DDBJ whole genome shotgun (WGS) entry which is preliminary data.</text>
</comment>
<dbReference type="Proteomes" id="UP000462014">
    <property type="component" value="Unassembled WGS sequence"/>
</dbReference>
<accession>A0A7K1SUR4</accession>
<gene>
    <name evidence="5" type="primary">hscB</name>
    <name evidence="5" type="ORF">GO621_05995</name>
</gene>